<dbReference type="AlphaFoldDB" id="A0AAW6GGN4"/>
<evidence type="ECO:0000313" key="1">
    <source>
        <dbReference type="EMBL" id="MDC1856265.1"/>
    </source>
</evidence>
<organism evidence="1 2">
    <name type="scientific">Bacteroides uniformis</name>
    <dbReference type="NCBI Taxonomy" id="820"/>
    <lineage>
        <taxon>Bacteria</taxon>
        <taxon>Pseudomonadati</taxon>
        <taxon>Bacteroidota</taxon>
        <taxon>Bacteroidia</taxon>
        <taxon>Bacteroidales</taxon>
        <taxon>Bacteroidaceae</taxon>
        <taxon>Bacteroides</taxon>
    </lineage>
</organism>
<dbReference type="EMBL" id="JAQNSB010000026">
    <property type="protein sequence ID" value="MDC1856265.1"/>
    <property type="molecule type" value="Genomic_DNA"/>
</dbReference>
<dbReference type="Proteomes" id="UP001214113">
    <property type="component" value="Unassembled WGS sequence"/>
</dbReference>
<proteinExistence type="predicted"/>
<gene>
    <name evidence="1" type="ORF">POZ22_15970</name>
</gene>
<name>A0AAW6GGN4_BACUN</name>
<sequence length="50" mass="5644">MIAILGFNGILKVVSVCHIYIPTLFTLTNQSMYGWRCILSEIQTCSFTTD</sequence>
<reference evidence="1" key="1">
    <citation type="submission" date="2022-10" db="EMBL/GenBank/DDBJ databases">
        <title>Human gut microbiome strain richness.</title>
        <authorList>
            <person name="Chen-Liaw A."/>
        </authorList>
    </citation>
    <scope>NUCLEOTIDE SEQUENCE</scope>
    <source>
        <strain evidence="1">BSD2780061687st1_G10_BSD2780061687b_171204</strain>
    </source>
</reference>
<evidence type="ECO:0000313" key="2">
    <source>
        <dbReference type="Proteomes" id="UP001214113"/>
    </source>
</evidence>
<dbReference type="RefSeq" id="WP_272225640.1">
    <property type="nucleotide sequence ID" value="NZ_JAQNSD010000024.1"/>
</dbReference>
<comment type="caution">
    <text evidence="1">The sequence shown here is derived from an EMBL/GenBank/DDBJ whole genome shotgun (WGS) entry which is preliminary data.</text>
</comment>
<accession>A0AAW6GGN4</accession>
<protein>
    <submittedName>
        <fullName evidence="1">Uncharacterized protein</fullName>
    </submittedName>
</protein>